<name>A0AA40W8D3_LEPIR</name>
<sequence>MMPTERRLNKVVKNSLSTINKIELFVRVKKKRKKINFSTTLMQKMVLSNLSSNGRFSGKFKFVISYVRQNLIL</sequence>
<reference evidence="1" key="1">
    <citation type="submission" date="2020-10" db="EMBL/GenBank/DDBJ databases">
        <title>New Zealand Leptospira genomics.</title>
        <authorList>
            <person name="Wilkinson D.A."/>
            <person name="Nisa S."/>
            <person name="Moinet M."/>
            <person name="Benschop J."/>
        </authorList>
    </citation>
    <scope>NUCLEOTIDE SEQUENCE</scope>
    <source>
        <strain evidence="1">ESR8</strain>
    </source>
</reference>
<dbReference type="Proteomes" id="UP000644282">
    <property type="component" value="Unassembled WGS sequence"/>
</dbReference>
<evidence type="ECO:0000313" key="2">
    <source>
        <dbReference type="Proteomes" id="UP000644282"/>
    </source>
</evidence>
<dbReference type="RefSeq" id="WP_000982946.1">
    <property type="nucleotide sequence ID" value="NZ_CP186594.1"/>
</dbReference>
<organism evidence="1 2">
    <name type="scientific">Leptospira interrogans serovar Pomona</name>
    <dbReference type="NCBI Taxonomy" id="44276"/>
    <lineage>
        <taxon>Bacteria</taxon>
        <taxon>Pseudomonadati</taxon>
        <taxon>Spirochaetota</taxon>
        <taxon>Spirochaetia</taxon>
        <taxon>Leptospirales</taxon>
        <taxon>Leptospiraceae</taxon>
        <taxon>Leptospira</taxon>
    </lineage>
</organism>
<comment type="caution">
    <text evidence="1">The sequence shown here is derived from an EMBL/GenBank/DDBJ whole genome shotgun (WGS) entry which is preliminary data.</text>
</comment>
<protein>
    <submittedName>
        <fullName evidence="1">Uncharacterized protein</fullName>
    </submittedName>
</protein>
<dbReference type="AlphaFoldDB" id="A0AA40W8D3"/>
<proteinExistence type="predicted"/>
<evidence type="ECO:0000313" key="1">
    <source>
        <dbReference type="EMBL" id="MBE8428577.1"/>
    </source>
</evidence>
<gene>
    <name evidence="1" type="ORF">IQB77_01595</name>
</gene>
<accession>A0AA40W8D3</accession>
<dbReference type="EMBL" id="JADDXF010000002">
    <property type="protein sequence ID" value="MBE8428577.1"/>
    <property type="molecule type" value="Genomic_DNA"/>
</dbReference>